<dbReference type="InterPro" id="IPR036402">
    <property type="entry name" value="EF-Ts_dimer_sf"/>
</dbReference>
<comment type="function">
    <text evidence="3">Associates with the EF-Tu.GDP complex and induces the exchange of GDP to GTP. It remains bound to the aminoacyl-tRNA.EF-Tu.GTP complex up to the GTP hydrolysis stage on the ribosome.</text>
</comment>
<accession>T0ZPE8</accession>
<evidence type="ECO:0000256" key="1">
    <source>
        <dbReference type="ARBA" id="ARBA00022768"/>
    </source>
</evidence>
<evidence type="ECO:0000313" key="5">
    <source>
        <dbReference type="EMBL" id="EQD50206.1"/>
    </source>
</evidence>
<keyword evidence="1 5" id="KW-0251">Elongation factor</keyword>
<dbReference type="PANTHER" id="PTHR11741:SF10">
    <property type="entry name" value="POLYPROTEIN OF EF-TS, CHLOROPLASTIC"/>
    <property type="match status" value="1"/>
</dbReference>
<gene>
    <name evidence="5" type="ORF">B1B_11318</name>
</gene>
<dbReference type="GO" id="GO:0003746">
    <property type="term" value="F:translation elongation factor activity"/>
    <property type="evidence" value="ECO:0007669"/>
    <property type="project" value="UniProtKB-KW"/>
</dbReference>
<reference evidence="5" key="1">
    <citation type="submission" date="2013-08" db="EMBL/GenBank/DDBJ databases">
        <authorList>
            <person name="Mendez C."/>
            <person name="Richter M."/>
            <person name="Ferrer M."/>
            <person name="Sanchez J."/>
        </authorList>
    </citation>
    <scope>NUCLEOTIDE SEQUENCE</scope>
</reference>
<protein>
    <submittedName>
        <fullName evidence="5">Translation elongation factor Ts</fullName>
    </submittedName>
</protein>
<keyword evidence="2" id="KW-0648">Protein biosynthesis</keyword>
<evidence type="ECO:0000256" key="3">
    <source>
        <dbReference type="ARBA" id="ARBA00025453"/>
    </source>
</evidence>
<feature type="non-terminal residue" evidence="5">
    <location>
        <position position="139"/>
    </location>
</feature>
<dbReference type="InterPro" id="IPR014039">
    <property type="entry name" value="Transl_elong_EFTs/EF1B_dimer"/>
</dbReference>
<dbReference type="GO" id="GO:0005739">
    <property type="term" value="C:mitochondrion"/>
    <property type="evidence" value="ECO:0007669"/>
    <property type="project" value="GOC"/>
</dbReference>
<dbReference type="PANTHER" id="PTHR11741">
    <property type="entry name" value="ELONGATION FACTOR TS"/>
    <property type="match status" value="1"/>
</dbReference>
<dbReference type="EMBL" id="AUZY01007342">
    <property type="protein sequence ID" value="EQD50206.1"/>
    <property type="molecule type" value="Genomic_DNA"/>
</dbReference>
<dbReference type="Gene3D" id="3.30.479.20">
    <property type="entry name" value="Elongation factor Ts, dimerisation domain"/>
    <property type="match status" value="1"/>
</dbReference>
<dbReference type="AlphaFoldDB" id="T0ZPE8"/>
<sequence>MDSYIHPGGRIGVLLEVNCESDFVAMTDVFKALVHDLALQVANSSPRWVRREDVPSAELDRERAIYQEQALAEGKSADRLEQIVEGRLRKFYETFCLYEQPFLRDEGGKARRVEQVIQEAISTTGENIGVARFTRYQLG</sequence>
<organism evidence="5">
    <name type="scientific">mine drainage metagenome</name>
    <dbReference type="NCBI Taxonomy" id="410659"/>
    <lineage>
        <taxon>unclassified sequences</taxon>
        <taxon>metagenomes</taxon>
        <taxon>ecological metagenomes</taxon>
    </lineage>
</organism>
<evidence type="ECO:0000259" key="4">
    <source>
        <dbReference type="Pfam" id="PF00889"/>
    </source>
</evidence>
<name>T0ZPE8_9ZZZZ</name>
<feature type="domain" description="Translation elongation factor EFTs/EF1B dimerisation" evidence="4">
    <location>
        <begin position="2"/>
        <end position="139"/>
    </location>
</feature>
<dbReference type="HAMAP" id="MF_00050">
    <property type="entry name" value="EF_Ts"/>
    <property type="match status" value="1"/>
</dbReference>
<comment type="caution">
    <text evidence="5">The sequence shown here is derived from an EMBL/GenBank/DDBJ whole genome shotgun (WGS) entry which is preliminary data.</text>
</comment>
<dbReference type="Gene3D" id="1.10.286.20">
    <property type="match status" value="1"/>
</dbReference>
<dbReference type="Pfam" id="PF00889">
    <property type="entry name" value="EF_TS"/>
    <property type="match status" value="1"/>
</dbReference>
<reference evidence="5" key="2">
    <citation type="journal article" date="2014" name="ISME J.">
        <title>Microbial stratification in low pH oxic and suboxic macroscopic growths along an acid mine drainage.</title>
        <authorList>
            <person name="Mendez-Garcia C."/>
            <person name="Mesa V."/>
            <person name="Sprenger R.R."/>
            <person name="Richter M."/>
            <person name="Diez M.S."/>
            <person name="Solano J."/>
            <person name="Bargiela R."/>
            <person name="Golyshina O.V."/>
            <person name="Manteca A."/>
            <person name="Ramos J.L."/>
            <person name="Gallego J.R."/>
            <person name="Llorente I."/>
            <person name="Martins Dos Santos V.A."/>
            <person name="Jensen O.N."/>
            <person name="Pelaez A.I."/>
            <person name="Sanchez J."/>
            <person name="Ferrer M."/>
        </authorList>
    </citation>
    <scope>NUCLEOTIDE SEQUENCE</scope>
</reference>
<dbReference type="SUPFAM" id="SSF54713">
    <property type="entry name" value="Elongation factor Ts (EF-Ts), dimerisation domain"/>
    <property type="match status" value="1"/>
</dbReference>
<proteinExistence type="inferred from homology"/>
<dbReference type="GO" id="GO:0070125">
    <property type="term" value="P:mitochondrial translational elongation"/>
    <property type="evidence" value="ECO:0007669"/>
    <property type="project" value="TreeGrafter"/>
</dbReference>
<dbReference type="InterPro" id="IPR001816">
    <property type="entry name" value="Transl_elong_EFTs/EF1B"/>
</dbReference>
<evidence type="ECO:0000256" key="2">
    <source>
        <dbReference type="ARBA" id="ARBA00022917"/>
    </source>
</evidence>